<evidence type="ECO:0000313" key="2">
    <source>
        <dbReference type="Proteomes" id="UP000515913"/>
    </source>
</evidence>
<keyword evidence="2" id="KW-1185">Reference proteome</keyword>
<reference evidence="1 2" key="1">
    <citation type="submission" date="2020-08" db="EMBL/GenBank/DDBJ databases">
        <authorList>
            <person name="Liu C."/>
            <person name="Sun Q."/>
        </authorList>
    </citation>
    <scope>NUCLEOTIDE SEQUENCE [LARGE SCALE GENOMIC DNA]</scope>
    <source>
        <strain evidence="1 2">NSJ-57</strain>
    </source>
</reference>
<name>A0A7G9GXD9_9FUSO</name>
<organism evidence="1 2">
    <name type="scientific">Fusobacterium hominis</name>
    <dbReference type="NCBI Taxonomy" id="2764326"/>
    <lineage>
        <taxon>Bacteria</taxon>
        <taxon>Fusobacteriati</taxon>
        <taxon>Fusobacteriota</taxon>
        <taxon>Fusobacteriia</taxon>
        <taxon>Fusobacteriales</taxon>
        <taxon>Fusobacteriaceae</taxon>
        <taxon>Fusobacterium</taxon>
    </lineage>
</organism>
<gene>
    <name evidence="1" type="ORF">H9Q81_01125</name>
</gene>
<dbReference type="RefSeq" id="WP_101473426.1">
    <property type="nucleotide sequence ID" value="NZ_CP060637.1"/>
</dbReference>
<proteinExistence type="predicted"/>
<accession>A0A7G9GXD9</accession>
<protein>
    <submittedName>
        <fullName evidence="1">Uncharacterized protein</fullName>
    </submittedName>
</protein>
<sequence>MSERLSALGLYLVEQTGKNFNFKVIKSDPIYYNILFSVGSDDYLVSDDIQELNATIELMSHRLAHKDYPPKQVKKYTHRKFEKIHKKKQINFTSKGTRFIIIKL</sequence>
<dbReference type="Proteomes" id="UP000515913">
    <property type="component" value="Chromosome"/>
</dbReference>
<dbReference type="KEGG" id="fho:H9Q81_01125"/>
<dbReference type="AlphaFoldDB" id="A0A7G9GXD9"/>
<evidence type="ECO:0000313" key="1">
    <source>
        <dbReference type="EMBL" id="QNM15471.1"/>
    </source>
</evidence>
<dbReference type="EMBL" id="CP060637">
    <property type="protein sequence ID" value="QNM15471.1"/>
    <property type="molecule type" value="Genomic_DNA"/>
</dbReference>